<gene>
    <name evidence="1" type="ORF">LIER_31982</name>
</gene>
<sequence>MTFTREDVTRGLFSIKMGKAPGPDDDTILFGEVTEGETRSIMSILHHYGLLSGQLVSIQKSTVMLSPNLRADTRAAISYIQELRWSPHMAPI</sequence>
<proteinExistence type="predicted"/>
<dbReference type="AlphaFoldDB" id="A0AAV3RUS9"/>
<dbReference type="EMBL" id="BAABME010012087">
    <property type="protein sequence ID" value="GAA0184694.1"/>
    <property type="molecule type" value="Genomic_DNA"/>
</dbReference>
<keyword evidence="2" id="KW-1185">Reference proteome</keyword>
<evidence type="ECO:0000313" key="1">
    <source>
        <dbReference type="EMBL" id="GAA0184694.1"/>
    </source>
</evidence>
<reference evidence="1 2" key="1">
    <citation type="submission" date="2024-01" db="EMBL/GenBank/DDBJ databases">
        <title>The complete chloroplast genome sequence of Lithospermum erythrorhizon: insights into the phylogenetic relationship among Boraginaceae species and the maternal lineages of purple gromwells.</title>
        <authorList>
            <person name="Okada T."/>
            <person name="Watanabe K."/>
        </authorList>
    </citation>
    <scope>NUCLEOTIDE SEQUENCE [LARGE SCALE GENOMIC DNA]</scope>
</reference>
<name>A0AAV3RUS9_LITER</name>
<comment type="caution">
    <text evidence="1">The sequence shown here is derived from an EMBL/GenBank/DDBJ whole genome shotgun (WGS) entry which is preliminary data.</text>
</comment>
<accession>A0AAV3RUS9</accession>
<organism evidence="1 2">
    <name type="scientific">Lithospermum erythrorhizon</name>
    <name type="common">Purple gromwell</name>
    <name type="synonym">Lithospermum officinale var. erythrorhizon</name>
    <dbReference type="NCBI Taxonomy" id="34254"/>
    <lineage>
        <taxon>Eukaryota</taxon>
        <taxon>Viridiplantae</taxon>
        <taxon>Streptophyta</taxon>
        <taxon>Embryophyta</taxon>
        <taxon>Tracheophyta</taxon>
        <taxon>Spermatophyta</taxon>
        <taxon>Magnoliopsida</taxon>
        <taxon>eudicotyledons</taxon>
        <taxon>Gunneridae</taxon>
        <taxon>Pentapetalae</taxon>
        <taxon>asterids</taxon>
        <taxon>lamiids</taxon>
        <taxon>Boraginales</taxon>
        <taxon>Boraginaceae</taxon>
        <taxon>Boraginoideae</taxon>
        <taxon>Lithospermeae</taxon>
        <taxon>Lithospermum</taxon>
    </lineage>
</organism>
<protein>
    <submittedName>
        <fullName evidence="1">Uncharacterized protein</fullName>
    </submittedName>
</protein>
<dbReference type="Proteomes" id="UP001454036">
    <property type="component" value="Unassembled WGS sequence"/>
</dbReference>
<evidence type="ECO:0000313" key="2">
    <source>
        <dbReference type="Proteomes" id="UP001454036"/>
    </source>
</evidence>